<reference evidence="5 6" key="1">
    <citation type="submission" date="2016-07" db="EMBL/GenBank/DDBJ databases">
        <title>Pervasive Adenine N6-methylation of Active Genes in Fungi.</title>
        <authorList>
            <consortium name="DOE Joint Genome Institute"/>
            <person name="Mondo S.J."/>
            <person name="Dannebaum R.O."/>
            <person name="Kuo R.C."/>
            <person name="Labutti K."/>
            <person name="Haridas S."/>
            <person name="Kuo A."/>
            <person name="Salamov A."/>
            <person name="Ahrendt S.R."/>
            <person name="Lipzen A."/>
            <person name="Sullivan W."/>
            <person name="Andreopoulos W.B."/>
            <person name="Clum A."/>
            <person name="Lindquist E."/>
            <person name="Daum C."/>
            <person name="Ramamoorthy G.K."/>
            <person name="Gryganskyi A."/>
            <person name="Culley D."/>
            <person name="Magnuson J.K."/>
            <person name="James T.Y."/>
            <person name="O'Malley M.A."/>
            <person name="Stajich J.E."/>
            <person name="Spatafora J.W."/>
            <person name="Visel A."/>
            <person name="Grigoriev I.V."/>
        </authorList>
    </citation>
    <scope>NUCLEOTIDE SEQUENCE [LARGE SCALE GENOMIC DNA]</scope>
    <source>
        <strain evidence="5 6">ATCC 12442</strain>
    </source>
</reference>
<dbReference type="Gene3D" id="2.80.10.50">
    <property type="match status" value="1"/>
</dbReference>
<accession>A0A1Y1W527</accession>
<comment type="subcellular location">
    <subcellularLocation>
        <location evidence="1">Nucleus</location>
        <location evidence="1">Nucleolus</location>
    </subcellularLocation>
</comment>
<dbReference type="Pfam" id="PF06229">
    <property type="entry name" value="FRG1"/>
    <property type="match status" value="1"/>
</dbReference>
<feature type="compositionally biased region" description="Basic residues" evidence="4">
    <location>
        <begin position="16"/>
        <end position="30"/>
    </location>
</feature>
<evidence type="ECO:0000313" key="5">
    <source>
        <dbReference type="EMBL" id="ORX68653.1"/>
    </source>
</evidence>
<name>A0A1Y1W527_9FUNG</name>
<dbReference type="RefSeq" id="XP_040742435.1">
    <property type="nucleotide sequence ID" value="XM_040887928.1"/>
</dbReference>
<feature type="region of interest" description="Disordered" evidence="4">
    <location>
        <begin position="1"/>
        <end position="47"/>
    </location>
</feature>
<dbReference type="AlphaFoldDB" id="A0A1Y1W527"/>
<dbReference type="CDD" id="cd23339">
    <property type="entry name" value="beta-trefoil_FSCN_fungal_FRG1-like"/>
    <property type="match status" value="1"/>
</dbReference>
<dbReference type="InterPro" id="IPR010414">
    <property type="entry name" value="FRG1"/>
</dbReference>
<dbReference type="PANTHER" id="PTHR12928">
    <property type="entry name" value="FRG1 PROTEIN"/>
    <property type="match status" value="1"/>
</dbReference>
<keyword evidence="6" id="KW-1185">Reference proteome</keyword>
<dbReference type="STRING" id="61395.A0A1Y1W527"/>
<evidence type="ECO:0000313" key="6">
    <source>
        <dbReference type="Proteomes" id="UP000193922"/>
    </source>
</evidence>
<evidence type="ECO:0008006" key="7">
    <source>
        <dbReference type="Google" id="ProtNLM"/>
    </source>
</evidence>
<evidence type="ECO:0000256" key="2">
    <source>
        <dbReference type="ARBA" id="ARBA00010878"/>
    </source>
</evidence>
<evidence type="ECO:0000256" key="4">
    <source>
        <dbReference type="SAM" id="MobiDB-lite"/>
    </source>
</evidence>
<evidence type="ECO:0000256" key="1">
    <source>
        <dbReference type="ARBA" id="ARBA00004604"/>
    </source>
</evidence>
<dbReference type="GO" id="GO:0071013">
    <property type="term" value="C:catalytic step 2 spliceosome"/>
    <property type="evidence" value="ECO:0007669"/>
    <property type="project" value="TreeGrafter"/>
</dbReference>
<dbReference type="GeneID" id="63804576"/>
<feature type="compositionally biased region" description="Low complexity" evidence="4">
    <location>
        <begin position="33"/>
        <end position="47"/>
    </location>
</feature>
<dbReference type="SUPFAM" id="SSF50405">
    <property type="entry name" value="Actin-crosslinking proteins"/>
    <property type="match status" value="1"/>
</dbReference>
<dbReference type="OrthoDB" id="5539371at2759"/>
<dbReference type="Proteomes" id="UP000193922">
    <property type="component" value="Unassembled WGS sequence"/>
</dbReference>
<proteinExistence type="inferred from homology"/>
<comment type="similarity">
    <text evidence="2">Belongs to the FRG1 family.</text>
</comment>
<gene>
    <name evidence="5" type="ORF">DL89DRAFT_268439</name>
</gene>
<dbReference type="GO" id="GO:0051015">
    <property type="term" value="F:actin filament binding"/>
    <property type="evidence" value="ECO:0007669"/>
    <property type="project" value="TreeGrafter"/>
</dbReference>
<dbReference type="GO" id="GO:0005730">
    <property type="term" value="C:nucleolus"/>
    <property type="evidence" value="ECO:0007669"/>
    <property type="project" value="UniProtKB-SubCell"/>
</dbReference>
<comment type="caution">
    <text evidence="5">The sequence shown here is derived from an EMBL/GenBank/DDBJ whole genome shotgun (WGS) entry which is preliminary data.</text>
</comment>
<evidence type="ECO:0000256" key="3">
    <source>
        <dbReference type="ARBA" id="ARBA00023242"/>
    </source>
</evidence>
<dbReference type="InterPro" id="IPR008999">
    <property type="entry name" value="Actin-crosslinking"/>
</dbReference>
<protein>
    <recommendedName>
        <fullName evidence="7">Actin-crosslinking protein</fullName>
    </recommendedName>
</protein>
<dbReference type="PANTHER" id="PTHR12928:SF0">
    <property type="entry name" value="FSHD REGION GENE 1"/>
    <property type="match status" value="1"/>
</dbReference>
<keyword evidence="3" id="KW-0539">Nucleus</keyword>
<sequence>MEYQSSRSSKLSFKGDKKKSKSKHKRKHKSDKLSGPAAAASDEAASDGWVPVSSLRDLEGPVSIYFRDESVHVFSLPPRSETQALADTSGLLPALYELTDASLATAEPASVEQVFVGRRSVPTATSKDAEANMFSFKSCHGEYLSGSRSGDVTCSAAAIGPLEMWTPVLLPDRGDGAVAFMINPPGSSGDRFLTAEPDKAKKHSVSVSCEGAHIGFCQVFTAKCQAALRKKRTALEAVEDYDPEKLTGNAALDEERQAKRFQSFQDGHIHVSKKSRTELDQAKKAGRYRESLLDRREKVKSDRYCK</sequence>
<organism evidence="5 6">
    <name type="scientific">Linderina pennispora</name>
    <dbReference type="NCBI Taxonomy" id="61395"/>
    <lineage>
        <taxon>Eukaryota</taxon>
        <taxon>Fungi</taxon>
        <taxon>Fungi incertae sedis</taxon>
        <taxon>Zoopagomycota</taxon>
        <taxon>Kickxellomycotina</taxon>
        <taxon>Kickxellomycetes</taxon>
        <taxon>Kickxellales</taxon>
        <taxon>Kickxellaceae</taxon>
        <taxon>Linderina</taxon>
    </lineage>
</organism>
<dbReference type="EMBL" id="MCFD01000009">
    <property type="protein sequence ID" value="ORX68653.1"/>
    <property type="molecule type" value="Genomic_DNA"/>
</dbReference>